<evidence type="ECO:0000313" key="4">
    <source>
        <dbReference type="Proteomes" id="UP001182556"/>
    </source>
</evidence>
<evidence type="ECO:0000313" key="3">
    <source>
        <dbReference type="EMBL" id="KAK1926129.1"/>
    </source>
</evidence>
<comment type="caution">
    <text evidence="3">The sequence shown here is derived from an EMBL/GenBank/DDBJ whole genome shotgun (WGS) entry which is preliminary data.</text>
</comment>
<gene>
    <name evidence="3" type="ORF">DB88DRAFT_435732</name>
</gene>
<dbReference type="Pfam" id="PF10354">
    <property type="entry name" value="BMT5-like"/>
    <property type="match status" value="1"/>
</dbReference>
<reference evidence="3" key="1">
    <citation type="submission" date="2023-02" db="EMBL/GenBank/DDBJ databases">
        <title>Identification and recombinant expression of a fungal hydrolase from Papiliotrema laurentii that hydrolyzes apple cutin and clears colloidal polyester polyurethane.</title>
        <authorList>
            <consortium name="DOE Joint Genome Institute"/>
            <person name="Roman V.A."/>
            <person name="Bojanowski C."/>
            <person name="Crable B.R."/>
            <person name="Wagner D.N."/>
            <person name="Hung C.S."/>
            <person name="Nadeau L.J."/>
            <person name="Schratz L."/>
            <person name="Haridas S."/>
            <person name="Pangilinan J."/>
            <person name="Lipzen A."/>
            <person name="Na H."/>
            <person name="Yan M."/>
            <person name="Ng V."/>
            <person name="Grigoriev I.V."/>
            <person name="Spatafora J.W."/>
            <person name="Barlow D."/>
            <person name="Biffinger J."/>
            <person name="Kelley-Loughnane N."/>
            <person name="Varaljay V.A."/>
            <person name="Crookes-Goodson W.J."/>
        </authorList>
    </citation>
    <scope>NUCLEOTIDE SEQUENCE</scope>
    <source>
        <strain evidence="3">5307AH</strain>
    </source>
</reference>
<dbReference type="GO" id="GO:0005737">
    <property type="term" value="C:cytoplasm"/>
    <property type="evidence" value="ECO:0007669"/>
    <property type="project" value="TreeGrafter"/>
</dbReference>
<dbReference type="PANTHER" id="PTHR11538">
    <property type="entry name" value="PHENYLALANYL-TRNA SYNTHETASE"/>
    <property type="match status" value="1"/>
</dbReference>
<protein>
    <recommendedName>
        <fullName evidence="2">25S rRNA (uridine-N(3))-methyltransferase BMT5-like domain-containing protein</fullName>
    </recommendedName>
</protein>
<evidence type="ECO:0000256" key="1">
    <source>
        <dbReference type="SAM" id="MobiDB-lite"/>
    </source>
</evidence>
<dbReference type="PANTHER" id="PTHR11538:SF26">
    <property type="entry name" value="FERREDOXIN-FOLD ANTICODON-BINDING DOMAIN-CONTAINING PROTEIN 1"/>
    <property type="match status" value="1"/>
</dbReference>
<accession>A0AAD9FTP5</accession>
<dbReference type="Proteomes" id="UP001182556">
    <property type="component" value="Unassembled WGS sequence"/>
</dbReference>
<keyword evidence="4" id="KW-1185">Reference proteome</keyword>
<proteinExistence type="predicted"/>
<organism evidence="3 4">
    <name type="scientific">Papiliotrema laurentii</name>
    <name type="common">Cryptococcus laurentii</name>
    <dbReference type="NCBI Taxonomy" id="5418"/>
    <lineage>
        <taxon>Eukaryota</taxon>
        <taxon>Fungi</taxon>
        <taxon>Dikarya</taxon>
        <taxon>Basidiomycota</taxon>
        <taxon>Agaricomycotina</taxon>
        <taxon>Tremellomycetes</taxon>
        <taxon>Tremellales</taxon>
        <taxon>Rhynchogastremaceae</taxon>
        <taxon>Papiliotrema</taxon>
    </lineage>
</organism>
<dbReference type="InterPro" id="IPR019446">
    <property type="entry name" value="BMT5-like"/>
</dbReference>
<feature type="domain" description="25S rRNA (uridine-N(3))-methyltransferase BMT5-like" evidence="2">
    <location>
        <begin position="36"/>
        <end position="282"/>
    </location>
</feature>
<dbReference type="GO" id="GO:0070475">
    <property type="term" value="P:rRNA base methylation"/>
    <property type="evidence" value="ECO:0007669"/>
    <property type="project" value="InterPro"/>
</dbReference>
<dbReference type="GO" id="GO:0070042">
    <property type="term" value="F:rRNA (uridine-N3-)-methyltransferase activity"/>
    <property type="evidence" value="ECO:0007669"/>
    <property type="project" value="InterPro"/>
</dbReference>
<sequence>MRGASNLGRNGSSIDAKPRAAARRPTIPFDKTDTILLLGEANFSFANALLLPPHELSGHMICATSYDSESVCYQKYPDAKDNVDRLRAKGVRVKFGVDAGDLPKDIVGKNKGKGKARDEDQGGRWSRVIFNFPHAGAGITDQDRNILSNQHLLLRTLRSVHPILTSGPPPKPPTSKRKRKAKGSDDEDDDQDKADLEGVSDLEDDLYANITPVPSSFTPPIRQGTVLITLLDQNPYSLWNLPKLATKPPPTCPGTRLPQPKYTLLRSFEFRPEVYEGYAHRRTIGFKEGVSRDDNKEITGRQGKARTWEFARFP</sequence>
<feature type="region of interest" description="Disordered" evidence="1">
    <location>
        <begin position="160"/>
        <end position="194"/>
    </location>
</feature>
<evidence type="ECO:0000259" key="2">
    <source>
        <dbReference type="Pfam" id="PF10354"/>
    </source>
</evidence>
<dbReference type="AlphaFoldDB" id="A0AAD9FTP5"/>
<dbReference type="EMBL" id="JAODAN010000002">
    <property type="protein sequence ID" value="KAK1926129.1"/>
    <property type="molecule type" value="Genomic_DNA"/>
</dbReference>
<feature type="compositionally biased region" description="Acidic residues" evidence="1">
    <location>
        <begin position="185"/>
        <end position="194"/>
    </location>
</feature>
<feature type="region of interest" description="Disordered" evidence="1">
    <location>
        <begin position="1"/>
        <end position="22"/>
    </location>
</feature>
<name>A0AAD9FTP5_PAPLA</name>